<dbReference type="Gene3D" id="1.10.260.40">
    <property type="entry name" value="lambda repressor-like DNA-binding domains"/>
    <property type="match status" value="1"/>
</dbReference>
<dbReference type="OrthoDB" id="9792093at2"/>
<protein>
    <submittedName>
        <fullName evidence="2">Transcriptional regulator</fullName>
    </submittedName>
</protein>
<evidence type="ECO:0000313" key="2">
    <source>
        <dbReference type="EMBL" id="OAN62844.1"/>
    </source>
</evidence>
<comment type="caution">
    <text evidence="2">The sequence shown here is derived from an EMBL/GenBank/DDBJ whole genome shotgun (WGS) entry which is preliminary data.</text>
</comment>
<dbReference type="Pfam" id="PF01381">
    <property type="entry name" value="HTH_3"/>
    <property type="match status" value="1"/>
</dbReference>
<feature type="domain" description="HTH cro/C1-type" evidence="1">
    <location>
        <begin position="34"/>
        <end position="88"/>
    </location>
</feature>
<dbReference type="InterPro" id="IPR001387">
    <property type="entry name" value="Cro/C1-type_HTH"/>
</dbReference>
<dbReference type="CDD" id="cd00093">
    <property type="entry name" value="HTH_XRE"/>
    <property type="match status" value="1"/>
</dbReference>
<dbReference type="SUPFAM" id="SSF47413">
    <property type="entry name" value="lambda repressor-like DNA-binding domains"/>
    <property type="match status" value="1"/>
</dbReference>
<evidence type="ECO:0000259" key="1">
    <source>
        <dbReference type="PROSITE" id="PS50943"/>
    </source>
</evidence>
<dbReference type="AlphaFoldDB" id="A0A178MYE9"/>
<dbReference type="EMBL" id="LWQU01000045">
    <property type="protein sequence ID" value="OAN62844.1"/>
    <property type="molecule type" value="Genomic_DNA"/>
</dbReference>
<name>A0A178MYE9_9PROT</name>
<dbReference type="GO" id="GO:0003677">
    <property type="term" value="F:DNA binding"/>
    <property type="evidence" value="ECO:0007669"/>
    <property type="project" value="InterPro"/>
</dbReference>
<dbReference type="InterPro" id="IPR010982">
    <property type="entry name" value="Lambda_DNA-bd_dom_sf"/>
</dbReference>
<gene>
    <name evidence="2" type="ORF">A6A05_19245</name>
</gene>
<reference evidence="2 3" key="1">
    <citation type="submission" date="2016-04" db="EMBL/GenBank/DDBJ databases">
        <title>Draft genome sequence of freshwater magnetotactic bacteria Magnetospirillum marisnigri SP-1 and Magnetospirillum moscoviense BB-1.</title>
        <authorList>
            <person name="Koziaeva V."/>
            <person name="Dziuba M.V."/>
            <person name="Ivanov T.M."/>
            <person name="Kuznetsov B."/>
            <person name="Grouzdev D.S."/>
        </authorList>
    </citation>
    <scope>NUCLEOTIDE SEQUENCE [LARGE SCALE GENOMIC DNA]</scope>
    <source>
        <strain evidence="2 3">BB-1</strain>
    </source>
</reference>
<accession>A0A178MYE9</accession>
<dbReference type="PROSITE" id="PS50943">
    <property type="entry name" value="HTH_CROC1"/>
    <property type="match status" value="1"/>
</dbReference>
<sequence>MTDVRKLHEEWNQDPAYHEAYEALRPEFELAGELIAARSRAGLSQAELAERMGTTQSAIARMEAGRHWPSRRTLERLAAATGTRLVFKLVDEAKAAV</sequence>
<dbReference type="STRING" id="1437059.A6A05_19245"/>
<evidence type="ECO:0000313" key="3">
    <source>
        <dbReference type="Proteomes" id="UP000078543"/>
    </source>
</evidence>
<dbReference type="RefSeq" id="WP_068497210.1">
    <property type="nucleotide sequence ID" value="NZ_LWQU01000045.1"/>
</dbReference>
<dbReference type="Proteomes" id="UP000078543">
    <property type="component" value="Unassembled WGS sequence"/>
</dbReference>
<proteinExistence type="predicted"/>
<keyword evidence="3" id="KW-1185">Reference proteome</keyword>
<dbReference type="SMART" id="SM00530">
    <property type="entry name" value="HTH_XRE"/>
    <property type="match status" value="1"/>
</dbReference>
<organism evidence="2 3">
    <name type="scientific">Magnetospirillum moscoviense</name>
    <dbReference type="NCBI Taxonomy" id="1437059"/>
    <lineage>
        <taxon>Bacteria</taxon>
        <taxon>Pseudomonadati</taxon>
        <taxon>Pseudomonadota</taxon>
        <taxon>Alphaproteobacteria</taxon>
        <taxon>Rhodospirillales</taxon>
        <taxon>Rhodospirillaceae</taxon>
        <taxon>Magnetospirillum</taxon>
    </lineage>
</organism>